<evidence type="ECO:0000313" key="2">
    <source>
        <dbReference type="Proteomes" id="UP000255277"/>
    </source>
</evidence>
<reference evidence="1 2" key="1">
    <citation type="submission" date="2018-06" db="EMBL/GenBank/DDBJ databases">
        <authorList>
            <consortium name="Pathogen Informatics"/>
            <person name="Doyle S."/>
        </authorList>
    </citation>
    <scope>NUCLEOTIDE SEQUENCE [LARGE SCALE GENOMIC DNA]</scope>
    <source>
        <strain evidence="1 2">NCTC12195</strain>
    </source>
</reference>
<gene>
    <name evidence="1" type="ORF">NCTC12195_03334</name>
</gene>
<accession>A0A380FI24</accession>
<name>A0A380FI24_STAGA</name>
<proteinExistence type="predicted"/>
<dbReference type="EMBL" id="UHDK01000001">
    <property type="protein sequence ID" value="SUM33857.1"/>
    <property type="molecule type" value="Genomic_DNA"/>
</dbReference>
<sequence length="58" mass="6502">MGLALYVENGRFGGYKIISENLLTPIYFNNNEMLAIFYALKSMSALTTTPFEKNVCST</sequence>
<protein>
    <submittedName>
        <fullName evidence="1">Uncharacterized protein</fullName>
    </submittedName>
</protein>
<evidence type="ECO:0000313" key="1">
    <source>
        <dbReference type="EMBL" id="SUM33857.1"/>
    </source>
</evidence>
<dbReference type="Proteomes" id="UP000255277">
    <property type="component" value="Unassembled WGS sequence"/>
</dbReference>
<dbReference type="AlphaFoldDB" id="A0A380FI24"/>
<organism evidence="1 2">
    <name type="scientific">Staphylococcus gallinarum</name>
    <dbReference type="NCBI Taxonomy" id="1293"/>
    <lineage>
        <taxon>Bacteria</taxon>
        <taxon>Bacillati</taxon>
        <taxon>Bacillota</taxon>
        <taxon>Bacilli</taxon>
        <taxon>Bacillales</taxon>
        <taxon>Staphylococcaceae</taxon>
        <taxon>Staphylococcus</taxon>
    </lineage>
</organism>